<dbReference type="KEGG" id="dor:Desor_4904"/>
<dbReference type="RefSeq" id="WP_014187111.1">
    <property type="nucleotide sequence ID" value="NC_016584.1"/>
</dbReference>
<keyword evidence="2" id="KW-0808">Transferase</keyword>
<proteinExistence type="predicted"/>
<name>G7WI08_DESOD</name>
<dbReference type="Gene3D" id="3.40.630.30">
    <property type="match status" value="1"/>
</dbReference>
<dbReference type="InterPro" id="IPR000182">
    <property type="entry name" value="GNAT_dom"/>
</dbReference>
<feature type="domain" description="N-acetyltransferase" evidence="1">
    <location>
        <begin position="7"/>
        <end position="170"/>
    </location>
</feature>
<dbReference type="InterPro" id="IPR020036">
    <property type="entry name" value="PseH"/>
</dbReference>
<dbReference type="Proteomes" id="UP000006346">
    <property type="component" value="Chromosome"/>
</dbReference>
<keyword evidence="3" id="KW-1185">Reference proteome</keyword>
<dbReference type="AlphaFoldDB" id="G7WI08"/>
<dbReference type="OrthoDB" id="9795206at2"/>
<evidence type="ECO:0000313" key="2">
    <source>
        <dbReference type="EMBL" id="AET70305.1"/>
    </source>
</evidence>
<dbReference type="eggNOG" id="COG1670">
    <property type="taxonomic scope" value="Bacteria"/>
</dbReference>
<dbReference type="InterPro" id="IPR016181">
    <property type="entry name" value="Acyl_CoA_acyltransferase"/>
</dbReference>
<dbReference type="NCBIfam" id="TIGR03585">
    <property type="entry name" value="PseH"/>
    <property type="match status" value="1"/>
</dbReference>
<dbReference type="Pfam" id="PF13302">
    <property type="entry name" value="Acetyltransf_3"/>
    <property type="match status" value="1"/>
</dbReference>
<dbReference type="PROSITE" id="PS51186">
    <property type="entry name" value="GNAT"/>
    <property type="match status" value="1"/>
</dbReference>
<dbReference type="PANTHER" id="PTHR43415">
    <property type="entry name" value="SPERMIDINE N(1)-ACETYLTRANSFERASE"/>
    <property type="match status" value="1"/>
</dbReference>
<accession>G7WI08</accession>
<reference evidence="2 3" key="2">
    <citation type="journal article" date="2012" name="J. Bacteriol.">
        <title>Complete genome sequences of Desulfosporosinus orientis DSM765T, Desulfosporosinus youngiae DSM17734T, Desulfosporosinus meridiei DSM13257T, and Desulfosporosinus acidiphilus DSM22704T.</title>
        <authorList>
            <person name="Pester M."/>
            <person name="Brambilla E."/>
            <person name="Alazard D."/>
            <person name="Rattei T."/>
            <person name="Weinmaier T."/>
            <person name="Han J."/>
            <person name="Lucas S."/>
            <person name="Lapidus A."/>
            <person name="Cheng J.F."/>
            <person name="Goodwin L."/>
            <person name="Pitluck S."/>
            <person name="Peters L."/>
            <person name="Ovchinnikova G."/>
            <person name="Teshima H."/>
            <person name="Detter J.C."/>
            <person name="Han C.S."/>
            <person name="Tapia R."/>
            <person name="Land M.L."/>
            <person name="Hauser L."/>
            <person name="Kyrpides N.C."/>
            <person name="Ivanova N.N."/>
            <person name="Pagani I."/>
            <person name="Huntmann M."/>
            <person name="Wei C.L."/>
            <person name="Davenport K.W."/>
            <person name="Daligault H."/>
            <person name="Chain P.S."/>
            <person name="Chen A."/>
            <person name="Mavromatis K."/>
            <person name="Markowitz V."/>
            <person name="Szeto E."/>
            <person name="Mikhailova N."/>
            <person name="Pati A."/>
            <person name="Wagner M."/>
            <person name="Woyke T."/>
            <person name="Ollivier B."/>
            <person name="Klenk H.P."/>
            <person name="Spring S."/>
            <person name="Loy A."/>
        </authorList>
    </citation>
    <scope>NUCLEOTIDE SEQUENCE [LARGE SCALE GENOMIC DNA]</scope>
    <source>
        <strain evidence="3">ATCC 19365 / DSM 765 / NCIMB 8382 / VKM B-1628</strain>
    </source>
</reference>
<protein>
    <submittedName>
        <fullName evidence="2">Pseudaminic acid biosynthesis N-acetyl transferase</fullName>
    </submittedName>
</protein>
<dbReference type="EMBL" id="CP003108">
    <property type="protein sequence ID" value="AET70305.1"/>
    <property type="molecule type" value="Genomic_DNA"/>
</dbReference>
<dbReference type="SUPFAM" id="SSF55729">
    <property type="entry name" value="Acyl-CoA N-acyltransferases (Nat)"/>
    <property type="match status" value="1"/>
</dbReference>
<dbReference type="PATRIC" id="fig|768706.3.peg.4988"/>
<sequence>MLETKRLLLRLLNEQDENDIVKWRNQKDIINSLFSYKGVTITEHRQWFDKYSRDDTRIEYVICKKEDGKKIGTIGLSSIDHKNQKAEYGILIGEAQEQKKGFALEASYTLLKYAFYDLNLHKIKLHVFTDNNIAINLYKRLGFKEEGTLHQEIYKNSGFKDVLVMGLLKEEWVGHD</sequence>
<dbReference type="HOGENOM" id="CLU_013985_3_2_9"/>
<gene>
    <name evidence="2" type="ordered locus">Desor_4904</name>
</gene>
<reference evidence="3" key="1">
    <citation type="submission" date="2011-11" db="EMBL/GenBank/DDBJ databases">
        <title>Complete sequence of Desulfosporosinus orientis DSM 765.</title>
        <authorList>
            <person name="Lucas S."/>
            <person name="Han J."/>
            <person name="Lapidus A."/>
            <person name="Cheng J.-F."/>
            <person name="Goodwin L."/>
            <person name="Pitluck S."/>
            <person name="Peters L."/>
            <person name="Ovchinnikova G."/>
            <person name="Teshima H."/>
            <person name="Detter J.C."/>
            <person name="Han C."/>
            <person name="Tapia R."/>
            <person name="Land M."/>
            <person name="Hauser L."/>
            <person name="Kyrpides N."/>
            <person name="Ivanova N."/>
            <person name="Pagani I."/>
            <person name="Pester M."/>
            <person name="Spring S."/>
            <person name="Ollivier B."/>
            <person name="Rattei T."/>
            <person name="Klenk H.-P."/>
            <person name="Wagner M."/>
            <person name="Loy A."/>
            <person name="Woyke T."/>
        </authorList>
    </citation>
    <scope>NUCLEOTIDE SEQUENCE [LARGE SCALE GENOMIC DNA]</scope>
    <source>
        <strain evidence="3">ATCC 19365 / DSM 765 / NCIMB 8382 / VKM B-1628</strain>
    </source>
</reference>
<dbReference type="PANTHER" id="PTHR43415:SF3">
    <property type="entry name" value="GNAT-FAMILY ACETYLTRANSFERASE"/>
    <property type="match status" value="1"/>
</dbReference>
<organism evidence="2 3">
    <name type="scientific">Desulfosporosinus orientis (strain ATCC 19365 / DSM 765 / NCIMB 8382 / VKM B-1628 / Singapore I)</name>
    <name type="common">Desulfotomaculum orientis</name>
    <dbReference type="NCBI Taxonomy" id="768706"/>
    <lineage>
        <taxon>Bacteria</taxon>
        <taxon>Bacillati</taxon>
        <taxon>Bacillota</taxon>
        <taxon>Clostridia</taxon>
        <taxon>Eubacteriales</taxon>
        <taxon>Desulfitobacteriaceae</taxon>
        <taxon>Desulfosporosinus</taxon>
    </lineage>
</organism>
<dbReference type="STRING" id="768706.Desor_4904"/>
<dbReference type="GO" id="GO:0016747">
    <property type="term" value="F:acyltransferase activity, transferring groups other than amino-acyl groups"/>
    <property type="evidence" value="ECO:0007669"/>
    <property type="project" value="InterPro"/>
</dbReference>
<evidence type="ECO:0000259" key="1">
    <source>
        <dbReference type="PROSITE" id="PS51186"/>
    </source>
</evidence>
<evidence type="ECO:0000313" key="3">
    <source>
        <dbReference type="Proteomes" id="UP000006346"/>
    </source>
</evidence>